<accession>A0A5J6MK85</accession>
<dbReference type="InterPro" id="IPR019960">
    <property type="entry name" value="T1SS_VCA0849"/>
</dbReference>
<protein>
    <recommendedName>
        <fullName evidence="9">Cadherin domain-containing protein</fullName>
    </recommendedName>
</protein>
<dbReference type="Pfam" id="PF03160">
    <property type="entry name" value="Calx-beta"/>
    <property type="match status" value="10"/>
</dbReference>
<dbReference type="PANTHER" id="PTHR46682">
    <property type="entry name" value="ADHESION G-PROTEIN COUPLED RECEPTOR V1"/>
    <property type="match status" value="1"/>
</dbReference>
<evidence type="ECO:0000259" key="5">
    <source>
        <dbReference type="PROSITE" id="PS50234"/>
    </source>
</evidence>
<gene>
    <name evidence="7" type="ORF">FRZ44_22100</name>
</gene>
<dbReference type="PRINTS" id="PR00313">
    <property type="entry name" value="CABNDNGRPT"/>
</dbReference>
<dbReference type="GO" id="GO:0004930">
    <property type="term" value="F:G protein-coupled receptor activity"/>
    <property type="evidence" value="ECO:0007669"/>
    <property type="project" value="InterPro"/>
</dbReference>
<evidence type="ECO:0000259" key="6">
    <source>
        <dbReference type="PROSITE" id="PS50268"/>
    </source>
</evidence>
<dbReference type="InterPro" id="IPR036465">
    <property type="entry name" value="vWFA_dom_sf"/>
</dbReference>
<dbReference type="OrthoDB" id="7306561at2"/>
<evidence type="ECO:0008006" key="9">
    <source>
        <dbReference type="Google" id="ProtNLM"/>
    </source>
</evidence>
<dbReference type="GO" id="GO:0005737">
    <property type="term" value="C:cytoplasm"/>
    <property type="evidence" value="ECO:0007669"/>
    <property type="project" value="TreeGrafter"/>
</dbReference>
<sequence>MANVDHDTTHSSAVAAEPGTVQVAQASGEPIGQISSAEQAVHVTHADGSSDDLGVGGQIYANDVISTAPDGAVGITFVDGTQFSLGGGAEMKIDKLIYDPSGSDNSLALNVVQGAFVFVTGGIAGAPGEGMTVGTPAGSIGVRGTSVGGHYGEGPEGWVIALLKDADGHVGKVVVYNGKGEVVLDQVFQSTTLIDFNTPPATPHILTKNEIEGLFGKPLENLPDIQLENELLDKHGELDINTAAGGGNSGGPNHGSHFFTPTGFGDFDFGLLGLVLPPSTLDETQLGYNTFGNDEKNPNDKQFEGGPPLFGLALGGGHLPENSPDGTIAGFVAAIVGGPPNATYTYSLLDQHGNQTLQIFSARSFALFAEPEPAFTIDPNTGVITVNNSALLDFETTPGFTMTVHAQNNFGQSVNVPFEIDLEDENDNPPVIDPLGPVDLPENSPAGTVVATVTATDADTTGGPTQFSIVASSDPNGWFAINPETGEITLTAAGAASPLLDFESGIHTTTIQVAATDGTNAATPIDVEIDVTDLLEPVWSISGASEVTEGGTAAYFVSYSGAVLAPGQILTVEVAPGSGTAISGTDFVGDSITLTFTGGGETSQSIGVSTIDDTIIEGTENFSVTISNPNAGTIATPSDNTTLLDNQEPLVWDVTGNSAGTEGTVATYTVSYSGATLADGVSVTVTVSSHSGSATQDQDFGGVDQVLTFTGGEATSQTITVSLLADSTVEDPENFTVSLSSDTGDTGEATTTTVIDDPSQPIAWSLAGTDTVEEGGTAVYTVSYLGGPIALGATATVTIASSSGSAQDGEDFSSLATVLTFVGGDPTSQTVGVAAIADTIVEGTEDFSVAITGVSGGSVDSGTVATEIVDQSSGPTWSIDGDSSVAEGDAATYTVSYGDASLAAGQTVLVTVDTASGSAGEGSDFDGEHVVLTFTGGGESAQTLSVQTQSDTQVEGTEDFSIGITPSLGGTGTGSVTTEILDQTTGPTWSLSGDGSVAEGSDATYTVSYSDAALATGQTAFVTVDTTPGTAAEGGEGGDYQGEHVVLTFVGGGETSQTLSVHAQSDTVIEGTEDFSVGIAPSLGGIGTGTVTTSIVDQSSGPTWSIAGDSSVSEGGNALYTVSYTGATLATGQTAFVTIQTQGGTATEGTDFDSRDGTILTFTGGGGTSQTLTVHADSDTVIEGTENYSVQIASPTLGAIGTGTATTSIVDQSSGPVWNIQGDSSVSEGGNALYTVSYTGATLATGQTAFVTIQTQGGTAAEGTDFDSRDGTILTFVGGGGTSQTLTVHADSDTVIEGTENYSVQIASPTLGAIGTGTAATSIVDQSSGPTWSIAGDSSVSEGGNALYTVSYTGATLATGQTAFVTIQTQGGTATEGTDFDSRDGTILTFTGGGGTSQTLTIHADSDTVIEGTENYSVQIASPTLGTIGTGTAATSIVDQSSGPVWSIAGDSSVNEGGNALYTVSYTGATLAAGQTAFVTIQTQGGTATEGTDFDSRDGTILTFVGGGGTSQTLTVHADSDTVIEGTESYSVQIASSTLGAIGTGTATTSIVDQSTGPVWNIQGDSSVNEGNDALYTVSYNGATLAPGQTAFVTIQTNSGTATEGTDFDSRDNAILTFTGGGGSAQTLVIHTIQDTVPEDNENYSVTISPSRGATGTATATTNIIDDDDSDRLLVGSDSANAGPGTADVSSTSPYANLILQGGTGQDVLIGDSGGATHLPGGLLYEDQNGVAVLDKSGSVADSNNVQLAKAVVLSLAQKYATYAHDAFLAGQEVTVKFTVVPFNGAAGTPITVTANDLGDLVQTSPGVWQFATLVTAVNAISASGNTDFQDALIAARNLFLADSGLASSANYAPLAGFDGNNKLFFISDGAPTEQASTFQNYDSPTGSSGLDYWRGVWTALGVEAHAIGVGLTAQSGDFANLQKIDNSGGAEIVTAADQVGFALEGTFQPGADIPDAVGGDSLSGGNGQDIIFGDVVNTDHLDASTVTGEGYDALFAQIQSDLGHAPNDQEVLSYIRTHLDVLYEDNDPRGAADHIDAGAGDDTVFAQGGNDTVVGGTGADLLDGGTGNDRIVADAVAGTPDGAVDTLIGGMGSDILVGADGEPDYFQWKAGHRGAEGTTGLHAQSGTTFSEGSGEITVTTTLDDPHNIHYFTFEVTGTEAQALTIDLKSLSGNINTQIYLFQDSNGNGLVGSSAADPLISANNDDSGLYGIASDGSSNGNDSFIVQGQLAPGKYILAIGDSTLTETEARSNDSVNGNSNNGSGSGQYQLTITGQNVDLTGGHGLAQGFIPDPNDDTDTVQGFQIGGPVGSRDVLDFSDLLSGAPHTGAGATAANLSSYFDVSFSGGNTILSVDYNGAAGPAGSGFDPQLHVVLQGVSQGSWGGTQDETQVLTTLLANGQLTT</sequence>
<dbReference type="EMBL" id="CP042906">
    <property type="protein sequence ID" value="QEX16915.1"/>
    <property type="molecule type" value="Genomic_DNA"/>
</dbReference>
<organism evidence="7 8">
    <name type="scientific">Hypericibacter terrae</name>
    <dbReference type="NCBI Taxonomy" id="2602015"/>
    <lineage>
        <taxon>Bacteria</taxon>
        <taxon>Pseudomonadati</taxon>
        <taxon>Pseudomonadota</taxon>
        <taxon>Alphaproteobacteria</taxon>
        <taxon>Rhodospirillales</taxon>
        <taxon>Dongiaceae</taxon>
        <taxon>Hypericibacter</taxon>
    </lineage>
</organism>
<dbReference type="Pfam" id="PF00028">
    <property type="entry name" value="Cadherin"/>
    <property type="match status" value="1"/>
</dbReference>
<dbReference type="CDD" id="cd11304">
    <property type="entry name" value="Cadherin_repeat"/>
    <property type="match status" value="2"/>
</dbReference>
<evidence type="ECO:0000256" key="4">
    <source>
        <dbReference type="SAM" id="MobiDB-lite"/>
    </source>
</evidence>
<dbReference type="InterPro" id="IPR001343">
    <property type="entry name" value="Hemolysn_Ca-bd"/>
</dbReference>
<dbReference type="InterPro" id="IPR026919">
    <property type="entry name" value="ADGRV1"/>
</dbReference>
<dbReference type="GO" id="GO:0007156">
    <property type="term" value="P:homophilic cell adhesion via plasma membrane adhesion molecules"/>
    <property type="evidence" value="ECO:0007669"/>
    <property type="project" value="InterPro"/>
</dbReference>
<dbReference type="NCBIfam" id="TIGR03661">
    <property type="entry name" value="T1SS_VCA0849"/>
    <property type="match status" value="1"/>
</dbReference>
<dbReference type="SUPFAM" id="SSF141072">
    <property type="entry name" value="CalX-like"/>
    <property type="match status" value="10"/>
</dbReference>
<dbReference type="Gene3D" id="3.40.50.410">
    <property type="entry name" value="von Willebrand factor, type A domain"/>
    <property type="match status" value="1"/>
</dbReference>
<dbReference type="Proteomes" id="UP000326202">
    <property type="component" value="Chromosome"/>
</dbReference>
<name>A0A5J6MK85_9PROT</name>
<evidence type="ECO:0000313" key="8">
    <source>
        <dbReference type="Proteomes" id="UP000326202"/>
    </source>
</evidence>
<dbReference type="InterPro" id="IPR011049">
    <property type="entry name" value="Serralysin-like_metalloprot_C"/>
</dbReference>
<dbReference type="SUPFAM" id="SSF49313">
    <property type="entry name" value="Cadherin-like"/>
    <property type="match status" value="2"/>
</dbReference>
<dbReference type="InterPro" id="IPR015919">
    <property type="entry name" value="Cadherin-like_sf"/>
</dbReference>
<feature type="region of interest" description="Disordered" evidence="4">
    <location>
        <begin position="2248"/>
        <end position="2267"/>
    </location>
</feature>
<dbReference type="Pfam" id="PF00353">
    <property type="entry name" value="HemolysinCabind"/>
    <property type="match status" value="1"/>
</dbReference>
<dbReference type="Gene3D" id="2.60.40.60">
    <property type="entry name" value="Cadherins"/>
    <property type="match status" value="2"/>
</dbReference>
<dbReference type="InterPro" id="IPR003644">
    <property type="entry name" value="Calx_beta"/>
</dbReference>
<evidence type="ECO:0000256" key="3">
    <source>
        <dbReference type="ARBA" id="ARBA00022837"/>
    </source>
</evidence>
<evidence type="ECO:0000313" key="7">
    <source>
        <dbReference type="EMBL" id="QEX16915.1"/>
    </source>
</evidence>
<dbReference type="SMART" id="SM00237">
    <property type="entry name" value="Calx_beta"/>
    <property type="match status" value="9"/>
</dbReference>
<dbReference type="SMART" id="SM00112">
    <property type="entry name" value="CA"/>
    <property type="match status" value="2"/>
</dbReference>
<dbReference type="PROSITE" id="PS50234">
    <property type="entry name" value="VWFA"/>
    <property type="match status" value="1"/>
</dbReference>
<dbReference type="GO" id="GO:0016020">
    <property type="term" value="C:membrane"/>
    <property type="evidence" value="ECO:0007669"/>
    <property type="project" value="InterPro"/>
</dbReference>
<reference evidence="7 8" key="1">
    <citation type="submission" date="2019-08" db="EMBL/GenBank/DDBJ databases">
        <title>Hyperibacter terrae gen. nov., sp. nov. and Hyperibacter viscosus sp. nov., two new members in the family Rhodospirillaceae isolated from the rhizosphere of Hypericum perforatum.</title>
        <authorList>
            <person name="Noviana Z."/>
        </authorList>
    </citation>
    <scope>NUCLEOTIDE SEQUENCE [LARGE SCALE GENOMIC DNA]</scope>
    <source>
        <strain evidence="7 8">R5913</strain>
    </source>
</reference>
<dbReference type="GO" id="GO:0001965">
    <property type="term" value="F:G-protein alpha-subunit binding"/>
    <property type="evidence" value="ECO:0007669"/>
    <property type="project" value="TreeGrafter"/>
</dbReference>
<dbReference type="GO" id="GO:0010855">
    <property type="term" value="F:adenylate cyclase inhibitor activity"/>
    <property type="evidence" value="ECO:0007669"/>
    <property type="project" value="TreeGrafter"/>
</dbReference>
<keyword evidence="8" id="KW-1185">Reference proteome</keyword>
<keyword evidence="3" id="KW-0106">Calcium</keyword>
<dbReference type="PANTHER" id="PTHR46682:SF1">
    <property type="entry name" value="ADHESION G-PROTEIN COUPLED RECEPTOR V1"/>
    <property type="match status" value="1"/>
</dbReference>
<evidence type="ECO:0000256" key="1">
    <source>
        <dbReference type="ARBA" id="ARBA00022729"/>
    </source>
</evidence>
<dbReference type="Gene3D" id="2.60.40.2030">
    <property type="match status" value="10"/>
</dbReference>
<keyword evidence="1" id="KW-0732">Signal</keyword>
<proteinExistence type="predicted"/>
<feature type="compositionally biased region" description="Low complexity" evidence="4">
    <location>
        <begin position="2252"/>
        <end position="2262"/>
    </location>
</feature>
<dbReference type="SUPFAM" id="SSF53300">
    <property type="entry name" value="vWA-like"/>
    <property type="match status" value="1"/>
</dbReference>
<keyword evidence="2" id="KW-0677">Repeat</keyword>
<dbReference type="SUPFAM" id="SSF51120">
    <property type="entry name" value="beta-Roll"/>
    <property type="match status" value="1"/>
</dbReference>
<dbReference type="InterPro" id="IPR038081">
    <property type="entry name" value="CalX-like_sf"/>
</dbReference>
<dbReference type="KEGG" id="htq:FRZ44_22100"/>
<dbReference type="PROSITE" id="PS50268">
    <property type="entry name" value="CADHERIN_2"/>
    <property type="match status" value="2"/>
</dbReference>
<feature type="domain" description="Cadherin" evidence="6">
    <location>
        <begin position="432"/>
        <end position="539"/>
    </location>
</feature>
<dbReference type="GO" id="GO:0071277">
    <property type="term" value="P:cellular response to calcium ion"/>
    <property type="evidence" value="ECO:0007669"/>
    <property type="project" value="TreeGrafter"/>
</dbReference>
<feature type="domain" description="VWFA" evidence="5">
    <location>
        <begin position="1729"/>
        <end position="1958"/>
    </location>
</feature>
<dbReference type="GO" id="GO:0005509">
    <property type="term" value="F:calcium ion binding"/>
    <property type="evidence" value="ECO:0007669"/>
    <property type="project" value="InterPro"/>
</dbReference>
<dbReference type="RefSeq" id="WP_151177212.1">
    <property type="nucleotide sequence ID" value="NZ_CP042906.1"/>
</dbReference>
<feature type="domain" description="Cadherin" evidence="6">
    <location>
        <begin position="319"/>
        <end position="432"/>
    </location>
</feature>
<dbReference type="InterPro" id="IPR002126">
    <property type="entry name" value="Cadherin-like_dom"/>
</dbReference>
<dbReference type="InterPro" id="IPR002035">
    <property type="entry name" value="VWF_A"/>
</dbReference>
<evidence type="ECO:0000256" key="2">
    <source>
        <dbReference type="ARBA" id="ARBA00022737"/>
    </source>
</evidence>